<dbReference type="InterPro" id="IPR036388">
    <property type="entry name" value="WH-like_DNA-bd_sf"/>
</dbReference>
<dbReference type="Gene3D" id="3.30.565.60">
    <property type="match status" value="1"/>
</dbReference>
<dbReference type="PANTHER" id="PTHR30595">
    <property type="entry name" value="GLPR-RELATED TRANSCRIPTIONAL REPRESSOR"/>
    <property type="match status" value="1"/>
</dbReference>
<dbReference type="Pfam" id="PF13749">
    <property type="entry name" value="HATPase_c_4"/>
    <property type="match status" value="1"/>
</dbReference>
<dbReference type="OrthoDB" id="114576at2157"/>
<evidence type="ECO:0000313" key="2">
    <source>
        <dbReference type="EMBL" id="MBR1369274.1"/>
    </source>
</evidence>
<gene>
    <name evidence="2" type="ORF">RJ53_07115</name>
</gene>
<name>A0A8J7W6I7_9EURY</name>
<evidence type="ECO:0000259" key="1">
    <source>
        <dbReference type="Pfam" id="PF04326"/>
    </source>
</evidence>
<dbReference type="PANTHER" id="PTHR30595:SF6">
    <property type="entry name" value="SCHLAFEN ALBA-2 DOMAIN-CONTAINING PROTEIN"/>
    <property type="match status" value="1"/>
</dbReference>
<dbReference type="EMBL" id="JWHL01000010">
    <property type="protein sequence ID" value="MBR1369274.1"/>
    <property type="molecule type" value="Genomic_DNA"/>
</dbReference>
<dbReference type="InterPro" id="IPR007421">
    <property type="entry name" value="Schlafen_AlbA_2_dom"/>
</dbReference>
<sequence length="457" mass="52148">MTETESIEYKQSWRDEYLKWICGFANAQGGRLYIGIDDAGRVVGVPDARRLLEEIPNKVQAQLGIIVDVNLRTDGDCDREYLEIAVDPYPNPISYKGEYHFRSGSTKQVLRGAALDRFLLMKQGRHWDGVPVPYVSLDDLDPRLLAAFRKKALMSRRLSEDVLKEPDAALIEKLHLTEGSYLKRAAVLLFHPDPEKYVTGAYVKIGYFEEEANLLYQDETHGDLFTQVDRTMDLLLTKYLKAMISYEGIQRVETYPIPPEALREAVLNAITHKDYGSGIPIQISVFEDRIHIWNNGQLPEGWSIDRLTGTHQSQPYNPDIANAFFRAGMIEAWGRGIQRIMAACRANKTPVPSFRHEPAGLWVEFPYRLEERSGGTREENREETREETREELGEQIITLIQADSSITMKEMAKRLGISQKGIEWQVQQLKKTGRLQRIGPTKGGHWEIIGGDDDQVK</sequence>
<dbReference type="InterPro" id="IPR036390">
    <property type="entry name" value="WH_DNA-bd_sf"/>
</dbReference>
<reference evidence="2" key="1">
    <citation type="submission" date="2014-12" db="EMBL/GenBank/DDBJ databases">
        <authorList>
            <person name="Huang H.-H."/>
            <person name="Chen S.-C."/>
            <person name="Lai M.-C."/>
        </authorList>
    </citation>
    <scope>NUCLEOTIDE SEQUENCE</scope>
    <source>
        <strain evidence="2">K1F9705b</strain>
    </source>
</reference>
<dbReference type="Proteomes" id="UP000730161">
    <property type="component" value="Unassembled WGS sequence"/>
</dbReference>
<proteinExistence type="predicted"/>
<dbReference type="InterPro" id="IPR038475">
    <property type="entry name" value="RecG_C_sf"/>
</dbReference>
<evidence type="ECO:0000313" key="3">
    <source>
        <dbReference type="Proteomes" id="UP000730161"/>
    </source>
</evidence>
<dbReference type="RefSeq" id="WP_211530973.1">
    <property type="nucleotide sequence ID" value="NZ_JWHL01000010.1"/>
</dbReference>
<protein>
    <recommendedName>
        <fullName evidence="1">Schlafen AlbA-2 domain-containing protein</fullName>
    </recommendedName>
</protein>
<keyword evidence="3" id="KW-1185">Reference proteome</keyword>
<dbReference type="Pfam" id="PF04326">
    <property type="entry name" value="SLFN_AlbA_2"/>
    <property type="match status" value="1"/>
</dbReference>
<dbReference type="Gene3D" id="3.30.950.30">
    <property type="entry name" value="Schlafen, AAA domain"/>
    <property type="match status" value="1"/>
</dbReference>
<organism evidence="2 3">
    <name type="scientific">Methanocalculus chunghsingensis</name>
    <dbReference type="NCBI Taxonomy" id="156457"/>
    <lineage>
        <taxon>Archaea</taxon>
        <taxon>Methanobacteriati</taxon>
        <taxon>Methanobacteriota</taxon>
        <taxon>Stenosarchaea group</taxon>
        <taxon>Methanomicrobia</taxon>
        <taxon>Methanomicrobiales</taxon>
        <taxon>Methanocalculaceae</taxon>
        <taxon>Methanocalculus</taxon>
    </lineage>
</organism>
<dbReference type="SUPFAM" id="SSF46785">
    <property type="entry name" value="Winged helix' DNA-binding domain"/>
    <property type="match status" value="1"/>
</dbReference>
<dbReference type="Pfam" id="PF13412">
    <property type="entry name" value="HTH_24"/>
    <property type="match status" value="1"/>
</dbReference>
<comment type="caution">
    <text evidence="2">The sequence shown here is derived from an EMBL/GenBank/DDBJ whole genome shotgun (WGS) entry which is preliminary data.</text>
</comment>
<dbReference type="AlphaFoldDB" id="A0A8J7W6I7"/>
<feature type="domain" description="Schlafen AlbA-2" evidence="1">
    <location>
        <begin position="3"/>
        <end position="109"/>
    </location>
</feature>
<accession>A0A8J7W6I7</accession>
<dbReference type="InterPro" id="IPR038461">
    <property type="entry name" value="Schlafen_AlbA_2_dom_sf"/>
</dbReference>
<dbReference type="Gene3D" id="1.10.10.10">
    <property type="entry name" value="Winged helix-like DNA-binding domain superfamily/Winged helix DNA-binding domain"/>
    <property type="match status" value="1"/>
</dbReference>